<keyword evidence="1" id="KW-0663">Pyridoxal phosphate</keyword>
<dbReference type="Gene3D" id="3.40.640.10">
    <property type="entry name" value="Type I PLP-dependent aspartate aminotransferase-like (Major domain)"/>
    <property type="match status" value="1"/>
</dbReference>
<dbReference type="InterPro" id="IPR000653">
    <property type="entry name" value="DegT/StrS_aminotransferase"/>
</dbReference>
<comment type="caution">
    <text evidence="2">The sequence shown here is derived from an EMBL/GenBank/DDBJ whole genome shotgun (WGS) entry which is preliminary data.</text>
</comment>
<dbReference type="InterPro" id="IPR020026">
    <property type="entry name" value="PseC"/>
</dbReference>
<protein>
    <submittedName>
        <fullName evidence="2">UDP-4-amino-4, 6-dideoxy-N-acetyl-beta-L-altrosamine transaminase</fullName>
    </submittedName>
</protein>
<dbReference type="CDD" id="cd00616">
    <property type="entry name" value="AHBA_syn"/>
    <property type="match status" value="1"/>
</dbReference>
<keyword evidence="3" id="KW-1185">Reference proteome</keyword>
<gene>
    <name evidence="2" type="ORF">GCM10008014_35580</name>
</gene>
<proteinExistence type="inferred from homology"/>
<dbReference type="Gene3D" id="3.90.1150.10">
    <property type="entry name" value="Aspartate Aminotransferase, domain 1"/>
    <property type="match status" value="1"/>
</dbReference>
<reference evidence="3" key="1">
    <citation type="journal article" date="2019" name="Int. J. Syst. Evol. Microbiol.">
        <title>The Global Catalogue of Microorganisms (GCM) 10K type strain sequencing project: providing services to taxonomists for standard genome sequencing and annotation.</title>
        <authorList>
            <consortium name="The Broad Institute Genomics Platform"/>
            <consortium name="The Broad Institute Genome Sequencing Center for Infectious Disease"/>
            <person name="Wu L."/>
            <person name="Ma J."/>
        </authorList>
    </citation>
    <scope>NUCLEOTIDE SEQUENCE [LARGE SCALE GENOMIC DNA]</scope>
    <source>
        <strain evidence="3">CGMCC 1.12770</strain>
    </source>
</reference>
<name>A0ABQ1ZGQ8_9BACL</name>
<evidence type="ECO:0000256" key="1">
    <source>
        <dbReference type="RuleBase" id="RU004508"/>
    </source>
</evidence>
<dbReference type="EMBL" id="BMFU01000004">
    <property type="protein sequence ID" value="GGH60741.1"/>
    <property type="molecule type" value="Genomic_DNA"/>
</dbReference>
<evidence type="ECO:0000313" key="3">
    <source>
        <dbReference type="Proteomes" id="UP000652153"/>
    </source>
</evidence>
<dbReference type="Pfam" id="PF01041">
    <property type="entry name" value="DegT_DnrJ_EryC1"/>
    <property type="match status" value="1"/>
</dbReference>
<dbReference type="InterPro" id="IPR015424">
    <property type="entry name" value="PyrdxlP-dep_Trfase"/>
</dbReference>
<dbReference type="Proteomes" id="UP000652153">
    <property type="component" value="Unassembled WGS sequence"/>
</dbReference>
<dbReference type="PANTHER" id="PTHR30244">
    <property type="entry name" value="TRANSAMINASE"/>
    <property type="match status" value="1"/>
</dbReference>
<comment type="similarity">
    <text evidence="1">Belongs to the DegT/DnrJ/EryC1 family.</text>
</comment>
<accession>A0ABQ1ZGQ8</accession>
<organism evidence="2 3">
    <name type="scientific">Paenibacillus silvae</name>
    <dbReference type="NCBI Taxonomy" id="1325358"/>
    <lineage>
        <taxon>Bacteria</taxon>
        <taxon>Bacillati</taxon>
        <taxon>Bacillota</taxon>
        <taxon>Bacilli</taxon>
        <taxon>Bacillales</taxon>
        <taxon>Paenibacillaceae</taxon>
        <taxon>Paenibacillus</taxon>
    </lineage>
</organism>
<dbReference type="PANTHER" id="PTHR30244:SF34">
    <property type="entry name" value="DTDP-4-AMINO-4,6-DIDEOXYGALACTOSE TRANSAMINASE"/>
    <property type="match status" value="1"/>
</dbReference>
<evidence type="ECO:0000313" key="2">
    <source>
        <dbReference type="EMBL" id="GGH60741.1"/>
    </source>
</evidence>
<dbReference type="InterPro" id="IPR015422">
    <property type="entry name" value="PyrdxlP-dep_Trfase_small"/>
</dbReference>
<dbReference type="PIRSF" id="PIRSF000390">
    <property type="entry name" value="PLP_StrS"/>
    <property type="match status" value="1"/>
</dbReference>
<sequence length="402" mass="45738">MLNMQKEQLAMYGAKPVREKMLPYGKQWVDETDIENVVNVLRSDFLSSGPEIPKFEEALAREAGTRYAVAFSSGTAALHAACFAAGVETGSEVITSPLTFAASSNCILYTGGKPVFADIDPLTFNIDSQEVYKKITPNTKALIIVDFAGQPAQYNELYDMASNHGLVTIRDAAHSIGSIYKERRPGMSTDMTIFSFHPVKHITTGEGGAVVTDREDFYHQLLMFRNHGITRDEQMLEQQNSPKWYYEMQFLGYNYRITDIQAALGTSQLKRLEQFVKRRRELAVLYNKAFEQMPGLAFQQQAEEVSSSWHLYPLRWKKDFFSVSRDTIFQALLAENIGVNLHYIPVYLHPYYQSLGYQRGICPNAEAVYEELITIPLFPLMTDRDLQDVVDAVVKVYNYFLK</sequence>
<dbReference type="SUPFAM" id="SSF53383">
    <property type="entry name" value="PLP-dependent transferases"/>
    <property type="match status" value="1"/>
</dbReference>
<dbReference type="NCBIfam" id="TIGR03588">
    <property type="entry name" value="PseC"/>
    <property type="match status" value="1"/>
</dbReference>
<dbReference type="InterPro" id="IPR015421">
    <property type="entry name" value="PyrdxlP-dep_Trfase_major"/>
</dbReference>